<dbReference type="EnsemblProtists" id="Phyra80803">
    <property type="protein sequence ID" value="Phyra80803"/>
    <property type="gene ID" value="Phyra80803"/>
</dbReference>
<name>H3GUB4_PHYRM</name>
<dbReference type="EMBL" id="DS566049">
    <property type="status" value="NOT_ANNOTATED_CDS"/>
    <property type="molecule type" value="Genomic_DNA"/>
</dbReference>
<evidence type="ECO:0000256" key="3">
    <source>
        <dbReference type="ARBA" id="ARBA00022737"/>
    </source>
</evidence>
<dbReference type="GO" id="GO:0005096">
    <property type="term" value="F:GTPase activator activity"/>
    <property type="evidence" value="ECO:0007669"/>
    <property type="project" value="UniProtKB-KW"/>
</dbReference>
<dbReference type="SMART" id="SM00368">
    <property type="entry name" value="LRR_RI"/>
    <property type="match status" value="5"/>
</dbReference>
<dbReference type="AlphaFoldDB" id="H3GUB4"/>
<dbReference type="RefSeq" id="XP_067746301.1">
    <property type="nucleotide sequence ID" value="XM_067891997.1"/>
</dbReference>
<dbReference type="InParanoid" id="H3GUB4"/>
<dbReference type="PANTHER" id="PTHR24113">
    <property type="entry name" value="RAN GTPASE-ACTIVATING PROTEIN 1"/>
    <property type="match status" value="1"/>
</dbReference>
<evidence type="ECO:0000256" key="1">
    <source>
        <dbReference type="ARBA" id="ARBA00022468"/>
    </source>
</evidence>
<protein>
    <submittedName>
        <fullName evidence="4">Uncharacterized protein</fullName>
    </submittedName>
</protein>
<reference evidence="4" key="2">
    <citation type="submission" date="2015-06" db="UniProtKB">
        <authorList>
            <consortium name="EnsemblProtists"/>
        </authorList>
    </citation>
    <scope>IDENTIFICATION</scope>
    <source>
        <strain evidence="4">Pr102</strain>
    </source>
</reference>
<dbReference type="InterPro" id="IPR027038">
    <property type="entry name" value="RanGap"/>
</dbReference>
<dbReference type="STRING" id="164328.H3GUB4"/>
<keyword evidence="3" id="KW-0677">Repeat</keyword>
<dbReference type="Proteomes" id="UP000005238">
    <property type="component" value="Unassembled WGS sequence"/>
</dbReference>
<dbReference type="HOGENOM" id="CLU_015222_0_0_1"/>
<proteinExistence type="predicted"/>
<keyword evidence="2" id="KW-0433">Leucine-rich repeat</keyword>
<dbReference type="VEuPathDB" id="FungiDB:KRP23_6767"/>
<dbReference type="SUPFAM" id="SSF52047">
    <property type="entry name" value="RNI-like"/>
    <property type="match status" value="1"/>
</dbReference>
<evidence type="ECO:0000256" key="2">
    <source>
        <dbReference type="ARBA" id="ARBA00022614"/>
    </source>
</evidence>
<sequence length="686" mass="76200">MALISDVAALRGLLSLLPGLDSAAEREAASLSLVVNLRHASVLQALPSLVAMERYSHSLRRYPLVKQAFWEQVLASDLMVGDGATPRQQLQLRHEQFPRLVLDFSRSKLTPQLLEALREFFADCGAQQLKAEKGPRAAVRVVPVALRLVRCRLTPDLIRRLKLLLKRQETKESSVRYCITSLDLSENAMKKDELMALAELLNECRGERSSLEELVLENAVGRTLTTENWAAFRAFVGAAFGSSPGGRKTSLKRLSLANNSLSYHHIACICSALRHEETRIVELSLAHTFSLVDPADRKMCWQWLAIALRRGGLRRLDLSGNPLFPIDSDAWIECLRDPHSTIVQWLQEPAPQARTSRGSPALRCLLSSNIELHSTPSEGSPRLRIIEKEVHTASLGAEDKEWEVLASVEEECAWLCVVIPGFGVAWTQAKFAMSWEHHEDSHVPTGAALSELVMNDMAASLTTTEALERFVGGFRGQLQALELRRNALSAMDLDAILADCQQLRTLDVEGCRILQLQLLVDALGGDLGQHLQTLNLNANLVGADSMNVLAAALRGQVQDRVPVLQELRVAHNEIGANGVRHLHAALEVNKKLKLLELDSPNEGTETPRRPDDDEYVQLYRTRCIRLDVSFQNELLGVSPVAADRRLAFLLVLNASDVVLDRGICSIIFVFAADEERRRVLWNSAHP</sequence>
<accession>H3GUB4</accession>
<dbReference type="PANTHER" id="PTHR24113:SF12">
    <property type="entry name" value="RAN GTPASE-ACTIVATING PROTEIN 1"/>
    <property type="match status" value="1"/>
</dbReference>
<evidence type="ECO:0000313" key="4">
    <source>
        <dbReference type="EnsemblProtists" id="Phyra80803"/>
    </source>
</evidence>
<dbReference type="InterPro" id="IPR032675">
    <property type="entry name" value="LRR_dom_sf"/>
</dbReference>
<dbReference type="OMA" id="CWQWLAI"/>
<dbReference type="VEuPathDB" id="FungiDB:KRP22_10115"/>
<dbReference type="InterPro" id="IPR001611">
    <property type="entry name" value="Leu-rich_rpt"/>
</dbReference>
<dbReference type="eggNOG" id="ENOG502S7GI">
    <property type="taxonomic scope" value="Eukaryota"/>
</dbReference>
<dbReference type="GeneID" id="94227800"/>
<keyword evidence="1" id="KW-0343">GTPase activation</keyword>
<keyword evidence="5" id="KW-1185">Reference proteome</keyword>
<dbReference type="OrthoDB" id="120976at2759"/>
<reference evidence="5" key="1">
    <citation type="journal article" date="2006" name="Science">
        <title>Phytophthora genome sequences uncover evolutionary origins and mechanisms of pathogenesis.</title>
        <authorList>
            <person name="Tyler B.M."/>
            <person name="Tripathy S."/>
            <person name="Zhang X."/>
            <person name="Dehal P."/>
            <person name="Jiang R.H."/>
            <person name="Aerts A."/>
            <person name="Arredondo F.D."/>
            <person name="Baxter L."/>
            <person name="Bensasson D."/>
            <person name="Beynon J.L."/>
            <person name="Chapman J."/>
            <person name="Damasceno C.M."/>
            <person name="Dorrance A.E."/>
            <person name="Dou D."/>
            <person name="Dickerman A.W."/>
            <person name="Dubchak I.L."/>
            <person name="Garbelotto M."/>
            <person name="Gijzen M."/>
            <person name="Gordon S.G."/>
            <person name="Govers F."/>
            <person name="Grunwald N.J."/>
            <person name="Huang W."/>
            <person name="Ivors K.L."/>
            <person name="Jones R.W."/>
            <person name="Kamoun S."/>
            <person name="Krampis K."/>
            <person name="Lamour K.H."/>
            <person name="Lee M.K."/>
            <person name="McDonald W.H."/>
            <person name="Medina M."/>
            <person name="Meijer H.J."/>
            <person name="Nordberg E.K."/>
            <person name="Maclean D.J."/>
            <person name="Ospina-Giraldo M.D."/>
            <person name="Morris P.F."/>
            <person name="Phuntumart V."/>
            <person name="Putnam N.H."/>
            <person name="Rash S."/>
            <person name="Rose J.K."/>
            <person name="Sakihama Y."/>
            <person name="Salamov A.A."/>
            <person name="Savidor A."/>
            <person name="Scheuring C.F."/>
            <person name="Smith B.M."/>
            <person name="Sobral B.W."/>
            <person name="Terry A."/>
            <person name="Torto-Alalibo T.A."/>
            <person name="Win J."/>
            <person name="Xu Z."/>
            <person name="Zhang H."/>
            <person name="Grigoriev I.V."/>
            <person name="Rokhsar D.S."/>
            <person name="Boore J.L."/>
        </authorList>
    </citation>
    <scope>NUCLEOTIDE SEQUENCE [LARGE SCALE GENOMIC DNA]</scope>
    <source>
        <strain evidence="5">Pr102</strain>
    </source>
</reference>
<evidence type="ECO:0000313" key="5">
    <source>
        <dbReference type="Proteomes" id="UP000005238"/>
    </source>
</evidence>
<organism evidence="4 5">
    <name type="scientific">Phytophthora ramorum</name>
    <name type="common">Sudden oak death agent</name>
    <dbReference type="NCBI Taxonomy" id="164328"/>
    <lineage>
        <taxon>Eukaryota</taxon>
        <taxon>Sar</taxon>
        <taxon>Stramenopiles</taxon>
        <taxon>Oomycota</taxon>
        <taxon>Peronosporomycetes</taxon>
        <taxon>Peronosporales</taxon>
        <taxon>Peronosporaceae</taxon>
        <taxon>Phytophthora</taxon>
    </lineage>
</organism>
<dbReference type="Pfam" id="PF13516">
    <property type="entry name" value="LRR_6"/>
    <property type="match status" value="1"/>
</dbReference>
<dbReference type="Gene3D" id="3.80.10.10">
    <property type="entry name" value="Ribonuclease Inhibitor"/>
    <property type="match status" value="2"/>
</dbReference>